<feature type="region of interest" description="Disordered" evidence="5">
    <location>
        <begin position="442"/>
        <end position="466"/>
    </location>
</feature>
<dbReference type="Gene3D" id="3.90.780.10">
    <property type="entry name" value="5'-Nucleotidase, C-terminal domain"/>
    <property type="match status" value="1"/>
</dbReference>
<keyword evidence="9" id="KW-0378">Hydrolase</keyword>
<evidence type="ECO:0000256" key="6">
    <source>
        <dbReference type="SAM" id="Phobius"/>
    </source>
</evidence>
<keyword evidence="10" id="KW-1185">Reference proteome</keyword>
<dbReference type="PRINTS" id="PR01607">
    <property type="entry name" value="APYRASEFAMLY"/>
</dbReference>
<keyword evidence="6" id="KW-0472">Membrane</keyword>
<dbReference type="PROSITE" id="PS50847">
    <property type="entry name" value="GRAM_POS_ANCHORING"/>
    <property type="match status" value="1"/>
</dbReference>
<dbReference type="NCBIfam" id="NF038117">
    <property type="entry name" value="choice_anch_I"/>
    <property type="match status" value="1"/>
</dbReference>
<feature type="compositionally biased region" description="Basic and acidic residues" evidence="5">
    <location>
        <begin position="445"/>
        <end position="461"/>
    </location>
</feature>
<dbReference type="InterPro" id="IPR055188">
    <property type="entry name" value="Choice_anch_I"/>
</dbReference>
<evidence type="ECO:0000256" key="3">
    <source>
        <dbReference type="ARBA" id="ARBA00022729"/>
    </source>
</evidence>
<organism evidence="9 10">
    <name type="scientific">Microbacterium lemovicicum</name>
    <dbReference type="NCBI Taxonomy" id="1072463"/>
    <lineage>
        <taxon>Bacteria</taxon>
        <taxon>Bacillati</taxon>
        <taxon>Actinomycetota</taxon>
        <taxon>Actinomycetes</taxon>
        <taxon>Micrococcales</taxon>
        <taxon>Microbacteriaceae</taxon>
        <taxon>Microbacterium</taxon>
    </lineage>
</organism>
<evidence type="ECO:0000256" key="4">
    <source>
        <dbReference type="ARBA" id="ARBA00023088"/>
    </source>
</evidence>
<dbReference type="SUPFAM" id="SSF63825">
    <property type="entry name" value="YWTD domain"/>
    <property type="match status" value="1"/>
</dbReference>
<dbReference type="RefSeq" id="WP_127096792.1">
    <property type="nucleotide sequence ID" value="NZ_CP031423.1"/>
</dbReference>
<dbReference type="InterPro" id="IPR004843">
    <property type="entry name" value="Calcineurin-like_PHP"/>
</dbReference>
<dbReference type="InterPro" id="IPR008334">
    <property type="entry name" value="5'-Nucleotdase_C"/>
</dbReference>
<dbReference type="EC" id="3.1.31.-" evidence="9"/>
<dbReference type="InterPro" id="IPR019931">
    <property type="entry name" value="LPXTG_anchor"/>
</dbReference>
<dbReference type="SUPFAM" id="SSF55816">
    <property type="entry name" value="5'-nucleotidase (syn. UDP-sugar hydrolase), C-terminal domain"/>
    <property type="match status" value="1"/>
</dbReference>
<dbReference type="InterPro" id="IPR036907">
    <property type="entry name" value="5'-Nucleotdase_C_sf"/>
</dbReference>
<dbReference type="Gene3D" id="3.60.21.10">
    <property type="match status" value="1"/>
</dbReference>
<evidence type="ECO:0000256" key="5">
    <source>
        <dbReference type="SAM" id="MobiDB-lite"/>
    </source>
</evidence>
<feature type="region of interest" description="Disordered" evidence="5">
    <location>
        <begin position="1193"/>
        <end position="1236"/>
    </location>
</feature>
<accession>A0A3Q9J4R2</accession>
<evidence type="ECO:0000313" key="10">
    <source>
        <dbReference type="Proteomes" id="UP000276888"/>
    </source>
</evidence>
<dbReference type="Gene3D" id="2.130.10.10">
    <property type="entry name" value="YVTN repeat-like/Quinoprotein amine dehydrogenase"/>
    <property type="match status" value="1"/>
</dbReference>
<dbReference type="GO" id="GO:0016787">
    <property type="term" value="F:hydrolase activity"/>
    <property type="evidence" value="ECO:0007669"/>
    <property type="project" value="UniProtKB-KW"/>
</dbReference>
<evidence type="ECO:0000256" key="7">
    <source>
        <dbReference type="SAM" id="SignalP"/>
    </source>
</evidence>
<protein>
    <submittedName>
        <fullName evidence="9">Endonuclease YhcR</fullName>
        <ecNumber evidence="9">3.1.31.-</ecNumber>
    </submittedName>
</protein>
<evidence type="ECO:0000313" key="9">
    <source>
        <dbReference type="EMBL" id="AZS38356.1"/>
    </source>
</evidence>
<dbReference type="InterPro" id="IPR006179">
    <property type="entry name" value="5_nucleotidase/apyrase"/>
</dbReference>
<dbReference type="GO" id="GO:0009166">
    <property type="term" value="P:nucleotide catabolic process"/>
    <property type="evidence" value="ECO:0007669"/>
    <property type="project" value="InterPro"/>
</dbReference>
<keyword evidence="9" id="KW-0540">Nuclease</keyword>
<dbReference type="KEGG" id="mlv:CVS47_03012"/>
<feature type="compositionally biased region" description="Gly residues" evidence="5">
    <location>
        <begin position="1210"/>
        <end position="1236"/>
    </location>
</feature>
<feature type="domain" description="Gram-positive cocci surface proteins LPxTG" evidence="8">
    <location>
        <begin position="1239"/>
        <end position="1276"/>
    </location>
</feature>
<keyword evidence="1" id="KW-0134">Cell wall</keyword>
<keyword evidence="6" id="KW-1133">Transmembrane helix</keyword>
<gene>
    <name evidence="9" type="primary">yhcR_2</name>
    <name evidence="9" type="ORF">CVS47_03012</name>
</gene>
<feature type="signal peptide" evidence="7">
    <location>
        <begin position="1"/>
        <end position="32"/>
    </location>
</feature>
<dbReference type="SUPFAM" id="SSF56300">
    <property type="entry name" value="Metallo-dependent phosphatases"/>
    <property type="match status" value="1"/>
</dbReference>
<dbReference type="InterPro" id="IPR052956">
    <property type="entry name" value="Mesenchyme-surface_protein"/>
</dbReference>
<dbReference type="Pfam" id="PF22494">
    <property type="entry name" value="choice_anch_I"/>
    <property type="match status" value="1"/>
</dbReference>
<dbReference type="PANTHER" id="PTHR46928:SF1">
    <property type="entry name" value="MESENCHYME-SPECIFIC CELL SURFACE GLYCOPROTEIN"/>
    <property type="match status" value="1"/>
</dbReference>
<dbReference type="Pfam" id="PF00149">
    <property type="entry name" value="Metallophos"/>
    <property type="match status" value="1"/>
</dbReference>
<keyword evidence="4" id="KW-0572">Peptidoglycan-anchor</keyword>
<dbReference type="GO" id="GO:0004519">
    <property type="term" value="F:endonuclease activity"/>
    <property type="evidence" value="ECO:0007669"/>
    <property type="project" value="UniProtKB-KW"/>
</dbReference>
<dbReference type="Proteomes" id="UP000276888">
    <property type="component" value="Chromosome"/>
</dbReference>
<dbReference type="NCBIfam" id="TIGR01167">
    <property type="entry name" value="LPXTG_anchor"/>
    <property type="match status" value="1"/>
</dbReference>
<feature type="transmembrane region" description="Helical" evidence="6">
    <location>
        <begin position="1248"/>
        <end position="1267"/>
    </location>
</feature>
<dbReference type="AlphaFoldDB" id="A0A3Q9J4R2"/>
<keyword evidence="2" id="KW-0964">Secreted</keyword>
<evidence type="ECO:0000259" key="8">
    <source>
        <dbReference type="PROSITE" id="PS50847"/>
    </source>
</evidence>
<keyword evidence="3 7" id="KW-0732">Signal</keyword>
<dbReference type="InterPro" id="IPR015943">
    <property type="entry name" value="WD40/YVTN_repeat-like_dom_sf"/>
</dbReference>
<evidence type="ECO:0000256" key="2">
    <source>
        <dbReference type="ARBA" id="ARBA00022525"/>
    </source>
</evidence>
<proteinExistence type="predicted"/>
<reference evidence="9 10" key="1">
    <citation type="submission" date="2018-08" db="EMBL/GenBank/DDBJ databases">
        <title>Microbacterium lemovicicum sp. nov., a bacterium isolated from a natural uranium-rich soil.</title>
        <authorList>
            <person name="ORTET P."/>
        </authorList>
    </citation>
    <scope>NUCLEOTIDE SEQUENCE [LARGE SCALE GENOMIC DNA]</scope>
    <source>
        <strain evidence="9 10">Viu22</strain>
    </source>
</reference>
<name>A0A3Q9J4R2_9MICO</name>
<evidence type="ECO:0000256" key="1">
    <source>
        <dbReference type="ARBA" id="ARBA00022512"/>
    </source>
</evidence>
<dbReference type="PANTHER" id="PTHR46928">
    <property type="entry name" value="MESENCHYME-SPECIFIC CELL SURFACE GLYCOPROTEIN"/>
    <property type="match status" value="1"/>
</dbReference>
<sequence length="1276" mass="131053">MPSHPLRRAVAFTAVTAAVCTLTLTAVGTASAAVVDAPVSLSADGARIALSPVGSFDTGVFNESAAEIVTAHGDRLFVVDAQAGAVTVLDYSNPTAIAELFEISAPGVANSVAVRADGLGVIAFEAETKTDPGRLVFFDADAPDVTEAVLGNVAVGALPDMVTFSDDGAYVVSANEGEPADDFSVDPEGSVSVVAAPVGKAAPMQADVRSAGFAAFEGDALPAGVRVFGPDVAAPDQGDTPLAANRVSRNLEPEYVAVDGGTAYVTLQEANAVATVDLSSAAVSGILPLGFKDWGADGNALDASDKDDAIAIRSYGDLFGAYMPDGIQSYVAGDQTYLVTANEGDAREWGDFIDESRVKNLADDGQGPVCADSRLAAQTGDADLGRLKVATDLGFDAAQNCYSELYAYGARSFSIWTTDGTQVYDSGSEFEQTVAAAVPDAFNSNHEETDFDGRSDDKGPEPENVAIGEVGGRTYAFVGLERVGGVMVYDISDPAAATFVTYVNNRDFAVQGEEDPAAAGDLGPEGLHFIPASESSTGAPMLAVGNEVSGTTTLFAIDQLGTVDLTLLGINDFHGRIDGNTVKFAGTIEEQRAAAPGETLFLSSGDNIGASLFASSYQKDQPTIDVLNALELESSAVGNHEFDQGFADLTDRVQPAADFSYLGANVYEKGTTTPALPAFETYDVDGLRVAVVGAVTRETASLVSPSGIADLDFGDPVEAVNRVADELTDGNDANGEADVIVALYHEGASAGDAEAASLQDELAKGGDFARIVQETSPAIDAIFTGHTHKKYAWAAPVPGEAGKTRPILQTGSYGENIGRITLSLDAQTGEVLSHTERNIARTTIDDAVLTDRYPRVAEVKTITDAALAVAEEVGDQKVAEVSTDITTAFFGGSFVDGVWTGGKRDDRSAESTLGNLVADALLSSTADLPEGVADIGVTNPGGLRNELYDTQAEFEGAAVPELADGDISFAQALAVLPFANTTTLVTMTGATFTQLLEEQWQLDKDGNVPSRPYLQLGLSENVTYTYDATRAQGDRITSVTVDGEPLEDAAEYRVSTLSFLADGGDNFRAFTASTDRLDTGNVDYEAWIDYLAAESPVAPSYAKHAVEVSGLAPAAAGSTATFTAANLNLTSLGTPETTELSVSIDGRDAGTVPVTAGAAEVRIPVPADAEAGSMLQVVLTAESGTVVTVPVSVTESATTPTPDPSTPGTGTPGTGTPGTGTPGTGAGSGSGSGSSGGGLALTGADAPWGIALGGAVLLIAGGAAFVLRRRREVSTD</sequence>
<dbReference type="EMBL" id="CP031423">
    <property type="protein sequence ID" value="AZS38356.1"/>
    <property type="molecule type" value="Genomic_DNA"/>
</dbReference>
<dbReference type="InterPro" id="IPR029052">
    <property type="entry name" value="Metallo-depent_PP-like"/>
</dbReference>
<dbReference type="Pfam" id="PF02872">
    <property type="entry name" value="5_nucleotid_C"/>
    <property type="match status" value="1"/>
</dbReference>
<feature type="chain" id="PRO_5018603133" evidence="7">
    <location>
        <begin position="33"/>
        <end position="1276"/>
    </location>
</feature>
<dbReference type="OrthoDB" id="1016457at2"/>
<keyword evidence="6" id="KW-0812">Transmembrane</keyword>
<keyword evidence="9" id="KW-0255">Endonuclease</keyword>